<accession>A0A6H5ILK0</accession>
<keyword evidence="3" id="KW-1185">Reference proteome</keyword>
<protein>
    <submittedName>
        <fullName evidence="2">Uncharacterized protein</fullName>
    </submittedName>
</protein>
<sequence length="121" mass="13189">MELGVPARLRPEPEGRAVVEVSGRTHPSFCEAFDARIGGRDGTGGVRSGPAITAGNGGVATRTDADRRELPVSVDRPAALARASVLHRRARDVARTEEESRCCEEETRAMLEHSWWRPVKT</sequence>
<dbReference type="AlphaFoldDB" id="A0A6H5ILK0"/>
<evidence type="ECO:0000256" key="1">
    <source>
        <dbReference type="SAM" id="MobiDB-lite"/>
    </source>
</evidence>
<organism evidence="2 3">
    <name type="scientific">Trichogramma brassicae</name>
    <dbReference type="NCBI Taxonomy" id="86971"/>
    <lineage>
        <taxon>Eukaryota</taxon>
        <taxon>Metazoa</taxon>
        <taxon>Ecdysozoa</taxon>
        <taxon>Arthropoda</taxon>
        <taxon>Hexapoda</taxon>
        <taxon>Insecta</taxon>
        <taxon>Pterygota</taxon>
        <taxon>Neoptera</taxon>
        <taxon>Endopterygota</taxon>
        <taxon>Hymenoptera</taxon>
        <taxon>Apocrita</taxon>
        <taxon>Proctotrupomorpha</taxon>
        <taxon>Chalcidoidea</taxon>
        <taxon>Trichogrammatidae</taxon>
        <taxon>Trichogramma</taxon>
    </lineage>
</organism>
<evidence type="ECO:0000313" key="2">
    <source>
        <dbReference type="EMBL" id="CAB0037673.1"/>
    </source>
</evidence>
<proteinExistence type="predicted"/>
<name>A0A6H5ILK0_9HYME</name>
<feature type="region of interest" description="Disordered" evidence="1">
    <location>
        <begin position="37"/>
        <end position="61"/>
    </location>
</feature>
<dbReference type="Proteomes" id="UP000479190">
    <property type="component" value="Unassembled WGS sequence"/>
</dbReference>
<dbReference type="EMBL" id="CADCXV010000865">
    <property type="protein sequence ID" value="CAB0037673.1"/>
    <property type="molecule type" value="Genomic_DNA"/>
</dbReference>
<evidence type="ECO:0000313" key="3">
    <source>
        <dbReference type="Proteomes" id="UP000479190"/>
    </source>
</evidence>
<reference evidence="2 3" key="1">
    <citation type="submission" date="2020-02" db="EMBL/GenBank/DDBJ databases">
        <authorList>
            <person name="Ferguson B K."/>
        </authorList>
    </citation>
    <scope>NUCLEOTIDE SEQUENCE [LARGE SCALE GENOMIC DNA]</scope>
</reference>
<gene>
    <name evidence="2" type="ORF">TBRA_LOCUS9490</name>
</gene>
<feature type="non-terminal residue" evidence="2">
    <location>
        <position position="121"/>
    </location>
</feature>